<name>A0A9X5QLZ1_PSEMA</name>
<feature type="transmembrane region" description="Helical" evidence="1">
    <location>
        <begin position="35"/>
        <end position="57"/>
    </location>
</feature>
<protein>
    <submittedName>
        <fullName evidence="2">Uncharacterized protein</fullName>
    </submittedName>
</protein>
<keyword evidence="1" id="KW-1133">Transmembrane helix</keyword>
<organism evidence="2 3">
    <name type="scientific">Pseudomonas marginalis</name>
    <name type="common">Pseudomonas panacis</name>
    <dbReference type="NCBI Taxonomy" id="298"/>
    <lineage>
        <taxon>Bacteria</taxon>
        <taxon>Pseudomonadati</taxon>
        <taxon>Pseudomonadota</taxon>
        <taxon>Gammaproteobacteria</taxon>
        <taxon>Pseudomonadales</taxon>
        <taxon>Pseudomonadaceae</taxon>
        <taxon>Pseudomonas</taxon>
    </lineage>
</organism>
<reference evidence="2 3" key="1">
    <citation type="submission" date="2015-09" db="EMBL/GenBank/DDBJ databases">
        <title>Genome sequence of Pseudomonas marginalis ICMP 3553.</title>
        <authorList>
            <person name="Visnovsky S."/>
            <person name="Lu A."/>
            <person name="Panda P."/>
            <person name="Pitman A."/>
        </authorList>
    </citation>
    <scope>NUCLEOTIDE SEQUENCE [LARGE SCALE GENOMIC DNA]</scope>
    <source>
        <strain evidence="2 3">ICMP 3553</strain>
    </source>
</reference>
<proteinExistence type="predicted"/>
<accession>A0A9X5QLZ1</accession>
<dbReference type="AlphaFoldDB" id="A0A9X5QLZ1"/>
<dbReference type="Proteomes" id="UP000077563">
    <property type="component" value="Unassembled WGS sequence"/>
</dbReference>
<feature type="transmembrane region" description="Helical" evidence="1">
    <location>
        <begin position="63"/>
        <end position="89"/>
    </location>
</feature>
<keyword evidence="1" id="KW-0812">Transmembrane</keyword>
<keyword evidence="1" id="KW-0472">Membrane</keyword>
<feature type="transmembrane region" description="Helical" evidence="1">
    <location>
        <begin position="101"/>
        <end position="124"/>
    </location>
</feature>
<feature type="transmembrane region" description="Helical" evidence="1">
    <location>
        <begin position="6"/>
        <end position="28"/>
    </location>
</feature>
<gene>
    <name evidence="2" type="ORF">AO064_08700</name>
</gene>
<sequence length="127" mass="14051">MDELKVFFRSLDAGVVYLSLILVMLLAIKIKLARVSYLVVGGCSVPLSFYCFFYWIYGAGGDMWAPVMLVIEALAFAQLGWLGGILFLLGVVLKKDYLKMCGLWVSISSIVAHGLFLGNIIFLWDGS</sequence>
<evidence type="ECO:0000256" key="1">
    <source>
        <dbReference type="SAM" id="Phobius"/>
    </source>
</evidence>
<comment type="caution">
    <text evidence="2">The sequence shown here is derived from an EMBL/GenBank/DDBJ whole genome shotgun (WGS) entry which is preliminary data.</text>
</comment>
<dbReference type="RefSeq" id="WP_064052206.1">
    <property type="nucleotide sequence ID" value="NZ_LKEG01000015.1"/>
</dbReference>
<evidence type="ECO:0000313" key="3">
    <source>
        <dbReference type="Proteomes" id="UP000077563"/>
    </source>
</evidence>
<dbReference type="EMBL" id="LKEG01000015">
    <property type="protein sequence ID" value="OAJ50919.1"/>
    <property type="molecule type" value="Genomic_DNA"/>
</dbReference>
<evidence type="ECO:0000313" key="2">
    <source>
        <dbReference type="EMBL" id="OAJ50919.1"/>
    </source>
</evidence>